<dbReference type="STRING" id="7994.ENSAMXP00000031125"/>
<protein>
    <recommendedName>
        <fullName evidence="1">non-specific serine/threonine protein kinase</fullName>
        <ecNumber evidence="1">2.7.11.1</ecNumber>
    </recommendedName>
</protein>
<dbReference type="Proteomes" id="UP000018467">
    <property type="component" value="Unassembled WGS sequence"/>
</dbReference>
<dbReference type="PANTHER" id="PTHR24346:SF82">
    <property type="entry name" value="KP78A-RELATED"/>
    <property type="match status" value="1"/>
</dbReference>
<evidence type="ECO:0000256" key="8">
    <source>
        <dbReference type="ARBA" id="ARBA00048679"/>
    </source>
</evidence>
<sequence>MGASCICTHVERERDRDICDVTHLVPREAYDSSLGEVLKTGPVPSHTARRWFSQLVSALDYMHEQDIVHRDLKCDNILVTEDCNVKITDFGLSRVTKGYPELCNTFCGTLGYISPEVHNREAYDGKKSDVWSLGIVLYVMVTGKLPSCSRKKKELANLFPDYVEESCRALILDMLQLDPSARFLHVIGMIRGSPE</sequence>
<keyword evidence="4" id="KW-0547">Nucleotide-binding</keyword>
<dbReference type="GeneTree" id="ENSGT00940000166239"/>
<reference evidence="10" key="3">
    <citation type="submission" date="2025-08" db="UniProtKB">
        <authorList>
            <consortium name="Ensembl"/>
        </authorList>
    </citation>
    <scope>IDENTIFICATION</scope>
</reference>
<evidence type="ECO:0000256" key="3">
    <source>
        <dbReference type="ARBA" id="ARBA00022679"/>
    </source>
</evidence>
<evidence type="ECO:0000256" key="6">
    <source>
        <dbReference type="ARBA" id="ARBA00022840"/>
    </source>
</evidence>
<accession>A0A3B1INU9</accession>
<dbReference type="GO" id="GO:0005524">
    <property type="term" value="F:ATP binding"/>
    <property type="evidence" value="ECO:0007669"/>
    <property type="project" value="UniProtKB-KW"/>
</dbReference>
<evidence type="ECO:0000256" key="7">
    <source>
        <dbReference type="ARBA" id="ARBA00047899"/>
    </source>
</evidence>
<dbReference type="GO" id="GO:0035556">
    <property type="term" value="P:intracellular signal transduction"/>
    <property type="evidence" value="ECO:0007669"/>
    <property type="project" value="TreeGrafter"/>
</dbReference>
<dbReference type="InterPro" id="IPR008271">
    <property type="entry name" value="Ser/Thr_kinase_AS"/>
</dbReference>
<dbReference type="GO" id="GO:0005737">
    <property type="term" value="C:cytoplasm"/>
    <property type="evidence" value="ECO:0007669"/>
    <property type="project" value="TreeGrafter"/>
</dbReference>
<dbReference type="InterPro" id="IPR000719">
    <property type="entry name" value="Prot_kinase_dom"/>
</dbReference>
<dbReference type="SMART" id="SM00220">
    <property type="entry name" value="S_TKc"/>
    <property type="match status" value="1"/>
</dbReference>
<keyword evidence="11" id="KW-1185">Reference proteome</keyword>
<keyword evidence="2" id="KW-0723">Serine/threonine-protein kinase</keyword>
<dbReference type="InParanoid" id="A0A3B1INU9"/>
<feature type="domain" description="Protein kinase" evidence="9">
    <location>
        <begin position="1"/>
        <end position="195"/>
    </location>
</feature>
<dbReference type="AlphaFoldDB" id="A0A3B1INU9"/>
<keyword evidence="3" id="KW-0808">Transferase</keyword>
<evidence type="ECO:0000313" key="11">
    <source>
        <dbReference type="Proteomes" id="UP000018467"/>
    </source>
</evidence>
<evidence type="ECO:0000256" key="1">
    <source>
        <dbReference type="ARBA" id="ARBA00012513"/>
    </source>
</evidence>
<dbReference type="PANTHER" id="PTHR24346">
    <property type="entry name" value="MAP/MICROTUBULE AFFINITY-REGULATING KINASE"/>
    <property type="match status" value="1"/>
</dbReference>
<reference evidence="11" key="1">
    <citation type="submission" date="2013-03" db="EMBL/GenBank/DDBJ databases">
        <authorList>
            <person name="Jeffery W."/>
            <person name="Warren W."/>
            <person name="Wilson R.K."/>
        </authorList>
    </citation>
    <scope>NUCLEOTIDE SEQUENCE</scope>
    <source>
        <strain evidence="11">female</strain>
    </source>
</reference>
<proteinExistence type="predicted"/>
<keyword evidence="6" id="KW-0067">ATP-binding</keyword>
<dbReference type="SUPFAM" id="SSF56112">
    <property type="entry name" value="Protein kinase-like (PK-like)"/>
    <property type="match status" value="1"/>
</dbReference>
<dbReference type="Pfam" id="PF00069">
    <property type="entry name" value="Pkinase"/>
    <property type="match status" value="1"/>
</dbReference>
<dbReference type="GO" id="GO:0004674">
    <property type="term" value="F:protein serine/threonine kinase activity"/>
    <property type="evidence" value="ECO:0007669"/>
    <property type="project" value="UniProtKB-KW"/>
</dbReference>
<keyword evidence="5" id="KW-0418">Kinase</keyword>
<comment type="catalytic activity">
    <reaction evidence="7">
        <text>L-threonyl-[protein] + ATP = O-phospho-L-threonyl-[protein] + ADP + H(+)</text>
        <dbReference type="Rhea" id="RHEA:46608"/>
        <dbReference type="Rhea" id="RHEA-COMP:11060"/>
        <dbReference type="Rhea" id="RHEA-COMP:11605"/>
        <dbReference type="ChEBI" id="CHEBI:15378"/>
        <dbReference type="ChEBI" id="CHEBI:30013"/>
        <dbReference type="ChEBI" id="CHEBI:30616"/>
        <dbReference type="ChEBI" id="CHEBI:61977"/>
        <dbReference type="ChEBI" id="CHEBI:456216"/>
        <dbReference type="EC" id="2.7.11.1"/>
    </reaction>
</comment>
<dbReference type="PROSITE" id="PS50011">
    <property type="entry name" value="PROTEIN_KINASE_DOM"/>
    <property type="match status" value="1"/>
</dbReference>
<dbReference type="InterPro" id="IPR011009">
    <property type="entry name" value="Kinase-like_dom_sf"/>
</dbReference>
<reference evidence="11" key="2">
    <citation type="journal article" date="2014" name="Nat. Commun.">
        <title>The cavefish genome reveals candidate genes for eye loss.</title>
        <authorList>
            <person name="McGaugh S.E."/>
            <person name="Gross J.B."/>
            <person name="Aken B."/>
            <person name="Blin M."/>
            <person name="Borowsky R."/>
            <person name="Chalopin D."/>
            <person name="Hinaux H."/>
            <person name="Jeffery W.R."/>
            <person name="Keene A."/>
            <person name="Ma L."/>
            <person name="Minx P."/>
            <person name="Murphy D."/>
            <person name="O'Quin K.E."/>
            <person name="Retaux S."/>
            <person name="Rohner N."/>
            <person name="Searle S.M."/>
            <person name="Stahl B.A."/>
            <person name="Tabin C."/>
            <person name="Volff J.N."/>
            <person name="Yoshizawa M."/>
            <person name="Warren W.C."/>
        </authorList>
    </citation>
    <scope>NUCLEOTIDE SEQUENCE [LARGE SCALE GENOMIC DNA]</scope>
    <source>
        <strain evidence="11">female</strain>
    </source>
</reference>
<dbReference type="EC" id="2.7.11.1" evidence="1"/>
<evidence type="ECO:0000256" key="2">
    <source>
        <dbReference type="ARBA" id="ARBA00022527"/>
    </source>
</evidence>
<evidence type="ECO:0000256" key="5">
    <source>
        <dbReference type="ARBA" id="ARBA00022777"/>
    </source>
</evidence>
<organism evidence="10 11">
    <name type="scientific">Astyanax mexicanus</name>
    <name type="common">Blind cave fish</name>
    <name type="synonym">Astyanax fasciatus mexicanus</name>
    <dbReference type="NCBI Taxonomy" id="7994"/>
    <lineage>
        <taxon>Eukaryota</taxon>
        <taxon>Metazoa</taxon>
        <taxon>Chordata</taxon>
        <taxon>Craniata</taxon>
        <taxon>Vertebrata</taxon>
        <taxon>Euteleostomi</taxon>
        <taxon>Actinopterygii</taxon>
        <taxon>Neopterygii</taxon>
        <taxon>Teleostei</taxon>
        <taxon>Ostariophysi</taxon>
        <taxon>Characiformes</taxon>
        <taxon>Characoidei</taxon>
        <taxon>Acestrorhamphidae</taxon>
        <taxon>Acestrorhamphinae</taxon>
        <taxon>Astyanax</taxon>
    </lineage>
</organism>
<evidence type="ECO:0000256" key="4">
    <source>
        <dbReference type="ARBA" id="ARBA00022741"/>
    </source>
</evidence>
<evidence type="ECO:0000313" key="10">
    <source>
        <dbReference type="Ensembl" id="ENSAMXP00000031125.1"/>
    </source>
</evidence>
<name>A0A3B1INU9_ASTMX</name>
<reference evidence="10" key="4">
    <citation type="submission" date="2025-09" db="UniProtKB">
        <authorList>
            <consortium name="Ensembl"/>
        </authorList>
    </citation>
    <scope>IDENTIFICATION</scope>
</reference>
<comment type="catalytic activity">
    <reaction evidence="8">
        <text>L-seryl-[protein] + ATP = O-phospho-L-seryl-[protein] + ADP + H(+)</text>
        <dbReference type="Rhea" id="RHEA:17989"/>
        <dbReference type="Rhea" id="RHEA-COMP:9863"/>
        <dbReference type="Rhea" id="RHEA-COMP:11604"/>
        <dbReference type="ChEBI" id="CHEBI:15378"/>
        <dbReference type="ChEBI" id="CHEBI:29999"/>
        <dbReference type="ChEBI" id="CHEBI:30616"/>
        <dbReference type="ChEBI" id="CHEBI:83421"/>
        <dbReference type="ChEBI" id="CHEBI:456216"/>
        <dbReference type="EC" id="2.7.11.1"/>
    </reaction>
</comment>
<dbReference type="Gene3D" id="1.10.510.10">
    <property type="entry name" value="Transferase(Phosphotransferase) domain 1"/>
    <property type="match status" value="1"/>
</dbReference>
<evidence type="ECO:0000259" key="9">
    <source>
        <dbReference type="PROSITE" id="PS50011"/>
    </source>
</evidence>
<dbReference type="PROSITE" id="PS00108">
    <property type="entry name" value="PROTEIN_KINASE_ST"/>
    <property type="match status" value="1"/>
</dbReference>
<dbReference type="Ensembl" id="ENSAMXT00000032798.1">
    <property type="protein sequence ID" value="ENSAMXP00000031125.1"/>
    <property type="gene ID" value="ENSAMXG00000030538.1"/>
</dbReference>